<evidence type="ECO:0000259" key="1">
    <source>
        <dbReference type="Pfam" id="PF01636"/>
    </source>
</evidence>
<dbReference type="Proteomes" id="UP000002035">
    <property type="component" value="Unassembled WGS sequence"/>
</dbReference>
<dbReference type="GO" id="GO:0016740">
    <property type="term" value="F:transferase activity"/>
    <property type="evidence" value="ECO:0007669"/>
    <property type="project" value="UniProtKB-KW"/>
</dbReference>
<evidence type="ECO:0000313" key="2">
    <source>
        <dbReference type="EMBL" id="EEQ28115.1"/>
    </source>
</evidence>
<dbReference type="VEuPathDB" id="FungiDB:MCYG_01003"/>
<dbReference type="PANTHER" id="PTHR36091">
    <property type="entry name" value="ALTERED INHERITANCE OF MITOCHONDRIA PROTEIN 9, MITOCHONDRIAL"/>
    <property type="match status" value="1"/>
</dbReference>
<dbReference type="STRING" id="554155.C5FE81"/>
<keyword evidence="2" id="KW-0808">Transferase</keyword>
<dbReference type="Gene3D" id="3.30.200.20">
    <property type="entry name" value="Phosphorylase Kinase, domain 1"/>
    <property type="match status" value="1"/>
</dbReference>
<dbReference type="AlphaFoldDB" id="C5FE81"/>
<keyword evidence="3" id="KW-1185">Reference proteome</keyword>
<evidence type="ECO:0000313" key="3">
    <source>
        <dbReference type="Proteomes" id="UP000002035"/>
    </source>
</evidence>
<proteinExistence type="predicted"/>
<dbReference type="Pfam" id="PF01636">
    <property type="entry name" value="APH"/>
    <property type="match status" value="1"/>
</dbReference>
<dbReference type="eggNOG" id="ENOG502SHAC">
    <property type="taxonomic scope" value="Eukaryota"/>
</dbReference>
<gene>
    <name evidence="2" type="ORF">MCYG_01003</name>
</gene>
<feature type="domain" description="Aminoglycoside phosphotransferase" evidence="1">
    <location>
        <begin position="52"/>
        <end position="137"/>
    </location>
</feature>
<dbReference type="SUPFAM" id="SSF56112">
    <property type="entry name" value="Protein kinase-like (PK-like)"/>
    <property type="match status" value="1"/>
</dbReference>
<name>C5FE81_ARTOC</name>
<dbReference type="RefSeq" id="XP_002850899.1">
    <property type="nucleotide sequence ID" value="XM_002850853.1"/>
</dbReference>
<dbReference type="OMA" id="RKRQLHY"/>
<dbReference type="GeneID" id="9223636"/>
<dbReference type="PANTHER" id="PTHR36091:SF2">
    <property type="entry name" value="AMINOGLYCOSIDE PHOSPHOTRANSFERASE DOMAIN-CONTAINING PROTEIN"/>
    <property type="match status" value="1"/>
</dbReference>
<dbReference type="HOGENOM" id="CLU_019189_9_1_1"/>
<dbReference type="OrthoDB" id="10003767at2759"/>
<dbReference type="InterPro" id="IPR002575">
    <property type="entry name" value="Aminoglycoside_PTrfase"/>
</dbReference>
<organism evidence="2 3">
    <name type="scientific">Arthroderma otae (strain ATCC MYA-4605 / CBS 113480)</name>
    <name type="common">Microsporum canis</name>
    <dbReference type="NCBI Taxonomy" id="554155"/>
    <lineage>
        <taxon>Eukaryota</taxon>
        <taxon>Fungi</taxon>
        <taxon>Dikarya</taxon>
        <taxon>Ascomycota</taxon>
        <taxon>Pezizomycotina</taxon>
        <taxon>Eurotiomycetes</taxon>
        <taxon>Eurotiomycetidae</taxon>
        <taxon>Onygenales</taxon>
        <taxon>Arthrodermataceae</taxon>
        <taxon>Microsporum</taxon>
    </lineage>
</organism>
<dbReference type="InterPro" id="IPR011009">
    <property type="entry name" value="Kinase-like_dom_sf"/>
</dbReference>
<reference evidence="3" key="1">
    <citation type="journal article" date="2012" name="MBio">
        <title>Comparative genome analysis of Trichophyton rubrum and related dermatophytes reveals candidate genes involved in infection.</title>
        <authorList>
            <person name="Martinez D.A."/>
            <person name="Oliver B.G."/>
            <person name="Graeser Y."/>
            <person name="Goldberg J.M."/>
            <person name="Li W."/>
            <person name="Martinez-Rossi N.M."/>
            <person name="Monod M."/>
            <person name="Shelest E."/>
            <person name="Barton R.C."/>
            <person name="Birch E."/>
            <person name="Brakhage A.A."/>
            <person name="Chen Z."/>
            <person name="Gurr S.J."/>
            <person name="Heiman D."/>
            <person name="Heitman J."/>
            <person name="Kosti I."/>
            <person name="Rossi A."/>
            <person name="Saif S."/>
            <person name="Samalova M."/>
            <person name="Saunders C.W."/>
            <person name="Shea T."/>
            <person name="Summerbell R.C."/>
            <person name="Xu J."/>
            <person name="Young S."/>
            <person name="Zeng Q."/>
            <person name="Birren B.W."/>
            <person name="Cuomo C.A."/>
            <person name="White T.C."/>
        </authorList>
    </citation>
    <scope>NUCLEOTIDE SEQUENCE [LARGE SCALE GENOMIC DNA]</scope>
    <source>
        <strain evidence="3">ATCC MYA-4605 / CBS 113480</strain>
    </source>
</reference>
<sequence>MAIDQRMRLIICLSYNDALRLAERKRSFHISELKRLAAASIHQKKEDVARFEKLAEGGFNRTFLITMRNGFQLVARIPYPITGPKDLLIANEVATMDFLRSQGIPVPKVYGYSTVSTNPAGTEYIFMELIHGRNLGDIWFDLLEGQRITIISNLVELESRIFSLRFPASGSLYYCDDLQEEDSRIIVPSTHPTSESRFCIGPETTLGLWFGKRLNLQIERGPYKDCLGALTAGAKKEIAYLTKFGQPVQPFQRLRREIYGYEPRSHLDHVVNLKQYLQIASHLVPHDDPALARPIMRHPDLQPNNIFVSDKLEITGLIDWQNCSVLPLFLQCGIPNSFQNYGDDVSESMQFPSLPDNFDDLGEMEQFSEVELLRRRQIHYFYVRRTAEMNTEHYNALMNDVNTLKRKLFHHASDPWDGDDITLKADLIHLRKHWPKLTGGSGTPCPITYSDDEATTCVQLDQAQVEADEQLQACREAIGVGTEGWVPRELYEEVKQREQKLKSDAFDAAETDEERAKIREHWIFDDFCEEEYM</sequence>
<dbReference type="EMBL" id="DS995701">
    <property type="protein sequence ID" value="EEQ28115.1"/>
    <property type="molecule type" value="Genomic_DNA"/>
</dbReference>
<accession>C5FE81</accession>
<dbReference type="InterPro" id="IPR051035">
    <property type="entry name" value="Mito_inheritance_9"/>
</dbReference>
<protein>
    <submittedName>
        <fullName evidence="2">Phosphotransferase family protein</fullName>
    </submittedName>
</protein>
<dbReference type="GO" id="GO:0005739">
    <property type="term" value="C:mitochondrion"/>
    <property type="evidence" value="ECO:0007669"/>
    <property type="project" value="TreeGrafter"/>
</dbReference>